<sequence>MADILEAYEQSLSELTFNSRPIIDTLTTIAKENSTIADGIIDLISQRIYKAIPDQKLFALYLLDSICKTIGNPYCMLVGDDIFALYSHVFQLVNEQTRTKLVGLFETWKVSKVRGTTDPLFPRSQIDKIDQFLNKAGYPKSSSGGKKTMSLTNKSLIDDINQLIPLFERKLKSSNDIKVKDKYEALKQLKLLLNSQQMKQVELLAVQSQLNNIKEQELTPTPPPAANAAPLQIQKQQQQVQQQQPRINPAIAIFPQLIQSGLIKKHQEPIPGSKPSYSLVFPKIKYVKPSNELPSNNTLEDILNASSSIQRSEYEKLKFGELLLITKKITNTSLQDFINGNKPTTQTINLLYDAKPSKCSICGKRFSVDDEGSATRKRLHLDWHFRINKKLSASGGGGAGGGSAGSNVQSRGWYLDDYDWVKFKDDALLEYATTGETQREMEAAAAASDVDVYDKNHKVPYVVVASSDTNMNNRCLICREQVKASYNDEIGEWCWFGCMKNPGEGKNSRKIVHVSCFNESNKKRSAEGEVGGINVKRGKY</sequence>
<dbReference type="AlphaFoldDB" id="A0A8J5QDR8"/>
<evidence type="ECO:0000259" key="1">
    <source>
        <dbReference type="PROSITE" id="PS51391"/>
    </source>
</evidence>
<dbReference type="Pfam" id="PF21936">
    <property type="entry name" value="Pcf11_C"/>
    <property type="match status" value="1"/>
</dbReference>
<organism evidence="2 3">
    <name type="scientific">[Candida] subhashii</name>
    <dbReference type="NCBI Taxonomy" id="561895"/>
    <lineage>
        <taxon>Eukaryota</taxon>
        <taxon>Fungi</taxon>
        <taxon>Dikarya</taxon>
        <taxon>Ascomycota</taxon>
        <taxon>Saccharomycotina</taxon>
        <taxon>Pichiomycetes</taxon>
        <taxon>Debaryomycetaceae</taxon>
        <taxon>Spathaspora</taxon>
    </lineage>
</organism>
<dbReference type="GO" id="GO:0006369">
    <property type="term" value="P:termination of RNA polymerase II transcription"/>
    <property type="evidence" value="ECO:0007669"/>
    <property type="project" value="InterPro"/>
</dbReference>
<dbReference type="GO" id="GO:0031124">
    <property type="term" value="P:mRNA 3'-end processing"/>
    <property type="evidence" value="ECO:0007669"/>
    <property type="project" value="InterPro"/>
</dbReference>
<feature type="domain" description="CID" evidence="1">
    <location>
        <begin position="1"/>
        <end position="137"/>
    </location>
</feature>
<reference evidence="2 3" key="1">
    <citation type="journal article" date="2021" name="DNA Res.">
        <title>Genome analysis of Candida subhashii reveals its hybrid nature and dual mitochondrial genome conformations.</title>
        <authorList>
            <person name="Mixao V."/>
            <person name="Hegedusova E."/>
            <person name="Saus E."/>
            <person name="Pryszcz L.P."/>
            <person name="Cillingova A."/>
            <person name="Nosek J."/>
            <person name="Gabaldon T."/>
        </authorList>
    </citation>
    <scope>NUCLEOTIDE SEQUENCE [LARGE SCALE GENOMIC DNA]</scope>
    <source>
        <strain evidence="2 3">CBS 10753</strain>
    </source>
</reference>
<dbReference type="GO" id="GO:0005737">
    <property type="term" value="C:cytoplasm"/>
    <property type="evidence" value="ECO:0007669"/>
    <property type="project" value="TreeGrafter"/>
</dbReference>
<accession>A0A8J5QDR8</accession>
<dbReference type="GO" id="GO:0003729">
    <property type="term" value="F:mRNA binding"/>
    <property type="evidence" value="ECO:0007669"/>
    <property type="project" value="InterPro"/>
</dbReference>
<proteinExistence type="predicted"/>
<evidence type="ECO:0000313" key="2">
    <source>
        <dbReference type="EMBL" id="KAG7660808.1"/>
    </source>
</evidence>
<dbReference type="GO" id="GO:0000993">
    <property type="term" value="F:RNA polymerase II complex binding"/>
    <property type="evidence" value="ECO:0007669"/>
    <property type="project" value="InterPro"/>
</dbReference>
<dbReference type="PANTHER" id="PTHR15921:SF3">
    <property type="entry name" value="PRE-MRNA CLEAVAGE COMPLEX 2 PROTEIN PCF11"/>
    <property type="match status" value="1"/>
</dbReference>
<dbReference type="InterPro" id="IPR006569">
    <property type="entry name" value="CID_dom"/>
</dbReference>
<dbReference type="InterPro" id="IPR045154">
    <property type="entry name" value="PCF11-like"/>
</dbReference>
<dbReference type="GO" id="GO:0005849">
    <property type="term" value="C:mRNA cleavage factor complex"/>
    <property type="evidence" value="ECO:0007669"/>
    <property type="project" value="InterPro"/>
</dbReference>
<dbReference type="PROSITE" id="PS51391">
    <property type="entry name" value="CID"/>
    <property type="match status" value="1"/>
</dbReference>
<dbReference type="Pfam" id="PF11526">
    <property type="entry name" value="Pfc11_Clp1_ID"/>
    <property type="match status" value="1"/>
</dbReference>
<dbReference type="RefSeq" id="XP_049261041.1">
    <property type="nucleotide sequence ID" value="XM_049409712.1"/>
</dbReference>
<comment type="caution">
    <text evidence="2">The sequence shown here is derived from an EMBL/GenBank/DDBJ whole genome shotgun (WGS) entry which is preliminary data.</text>
</comment>
<dbReference type="InterPro" id="IPR047415">
    <property type="entry name" value="Pcf11_CID"/>
</dbReference>
<dbReference type="EMBL" id="JAGSYN010000273">
    <property type="protein sequence ID" value="KAG7660808.1"/>
    <property type="molecule type" value="Genomic_DNA"/>
</dbReference>
<dbReference type="Proteomes" id="UP000694255">
    <property type="component" value="Unassembled WGS sequence"/>
</dbReference>
<dbReference type="OrthoDB" id="2129491at2759"/>
<protein>
    <recommendedName>
        <fullName evidence="1">CID domain-containing protein</fullName>
    </recommendedName>
</protein>
<gene>
    <name evidence="2" type="ORF">J8A68_005625</name>
</gene>
<dbReference type="Pfam" id="PF04818">
    <property type="entry name" value="CID"/>
    <property type="match status" value="1"/>
</dbReference>
<dbReference type="SMART" id="SM00582">
    <property type="entry name" value="RPR"/>
    <property type="match status" value="1"/>
</dbReference>
<dbReference type="CDD" id="cd16982">
    <property type="entry name" value="CID_Pcf11"/>
    <property type="match status" value="1"/>
</dbReference>
<dbReference type="InterPro" id="IPR021605">
    <property type="entry name" value="Pcf11_Clp1-ID"/>
</dbReference>
<dbReference type="PANTHER" id="PTHR15921">
    <property type="entry name" value="PRE-MRNA CLEAVAGE COMPLEX II"/>
    <property type="match status" value="1"/>
</dbReference>
<evidence type="ECO:0000313" key="3">
    <source>
        <dbReference type="Proteomes" id="UP000694255"/>
    </source>
</evidence>
<dbReference type="GeneID" id="73472425"/>
<keyword evidence="3" id="KW-1185">Reference proteome</keyword>
<dbReference type="InterPro" id="IPR054127">
    <property type="entry name" value="Pcf11_C"/>
</dbReference>
<name>A0A8J5QDR8_9ASCO</name>
<dbReference type="FunFam" id="1.25.40.90:FF:000016">
    <property type="entry name" value="mRNA cleavage factor complex component Pcf11"/>
    <property type="match status" value="1"/>
</dbReference>